<proteinExistence type="predicted"/>
<dbReference type="InterPro" id="IPR046797">
    <property type="entry name" value="PDDEXK_12"/>
</dbReference>
<dbReference type="Pfam" id="PF20516">
    <property type="entry name" value="PDDEXK_12"/>
    <property type="match status" value="1"/>
</dbReference>
<keyword evidence="3" id="KW-1185">Reference proteome</keyword>
<dbReference type="OrthoDB" id="4161186at2759"/>
<dbReference type="EMBL" id="SDAQ01000354">
    <property type="protein sequence ID" value="KAI3527033.1"/>
    <property type="molecule type" value="Genomic_DNA"/>
</dbReference>
<evidence type="ECO:0000259" key="1">
    <source>
        <dbReference type="Pfam" id="PF20516"/>
    </source>
</evidence>
<evidence type="ECO:0000313" key="2">
    <source>
        <dbReference type="EMBL" id="KAI3527033.1"/>
    </source>
</evidence>
<organism evidence="2 3">
    <name type="scientific">Colletotrichum abscissum</name>
    <dbReference type="NCBI Taxonomy" id="1671311"/>
    <lineage>
        <taxon>Eukaryota</taxon>
        <taxon>Fungi</taxon>
        <taxon>Dikarya</taxon>
        <taxon>Ascomycota</taxon>
        <taxon>Pezizomycotina</taxon>
        <taxon>Sordariomycetes</taxon>
        <taxon>Hypocreomycetidae</taxon>
        <taxon>Glomerellales</taxon>
        <taxon>Glomerellaceae</taxon>
        <taxon>Colletotrichum</taxon>
        <taxon>Colletotrichum acutatum species complex</taxon>
    </lineage>
</organism>
<comment type="caution">
    <text evidence="2">The sequence shown here is derived from an EMBL/GenBank/DDBJ whole genome shotgun (WGS) entry which is preliminary data.</text>
</comment>
<dbReference type="Proteomes" id="UP001056436">
    <property type="component" value="Unassembled WGS sequence"/>
</dbReference>
<name>A0A9P9WZ51_9PEZI</name>
<dbReference type="AlphaFoldDB" id="A0A9P9WZ51"/>
<reference evidence="2" key="1">
    <citation type="submission" date="2019-01" db="EMBL/GenBank/DDBJ databases">
        <title>Colletotrichum abscissum LGMF1257.</title>
        <authorList>
            <person name="Baroncelli R."/>
        </authorList>
    </citation>
    <scope>NUCLEOTIDE SEQUENCE</scope>
    <source>
        <strain evidence="2">Ca142</strain>
    </source>
</reference>
<gene>
    <name evidence="2" type="ORF">CABS02_15458</name>
</gene>
<evidence type="ECO:0000313" key="3">
    <source>
        <dbReference type="Proteomes" id="UP001056436"/>
    </source>
</evidence>
<accession>A0A9P9WZ51</accession>
<sequence>MTRSAAGKSRLYSRVLCGSTQKTEGVYQVVAVLQLLGRYIENVYWPWFQQTILTDI</sequence>
<protein>
    <recommendedName>
        <fullName evidence="1">PD-(D/E)XK nuclease-like domain-containing protein</fullName>
    </recommendedName>
</protein>
<feature type="domain" description="PD-(D/E)XK nuclease-like" evidence="1">
    <location>
        <begin position="13"/>
        <end position="45"/>
    </location>
</feature>